<reference evidence="2" key="1">
    <citation type="submission" date="2018-05" db="EMBL/GenBank/DDBJ databases">
        <authorList>
            <person name="Lanie J.A."/>
            <person name="Ng W.-L."/>
            <person name="Kazmierczak K.M."/>
            <person name="Andrzejewski T.M."/>
            <person name="Davidsen T.M."/>
            <person name="Wayne K.J."/>
            <person name="Tettelin H."/>
            <person name="Glass J.I."/>
            <person name="Rusch D."/>
            <person name="Podicherti R."/>
            <person name="Tsui H.-C.T."/>
            <person name="Winkler M.E."/>
        </authorList>
    </citation>
    <scope>NUCLEOTIDE SEQUENCE</scope>
</reference>
<gene>
    <name evidence="2" type="ORF">METZ01_LOCUS339945</name>
</gene>
<protein>
    <recommendedName>
        <fullName evidence="1">ABC-type uncharacterized transport system domain-containing protein</fullName>
    </recommendedName>
</protein>
<dbReference type="InterPro" id="IPR019196">
    <property type="entry name" value="ABC_transp_unknown"/>
</dbReference>
<evidence type="ECO:0000259" key="1">
    <source>
        <dbReference type="Pfam" id="PF09822"/>
    </source>
</evidence>
<organism evidence="2">
    <name type="scientific">marine metagenome</name>
    <dbReference type="NCBI Taxonomy" id="408172"/>
    <lineage>
        <taxon>unclassified sequences</taxon>
        <taxon>metagenomes</taxon>
        <taxon>ecological metagenomes</taxon>
    </lineage>
</organism>
<proteinExistence type="predicted"/>
<dbReference type="AlphaFoldDB" id="A0A382QRY0"/>
<feature type="domain" description="ABC-type uncharacterised transport system" evidence="1">
    <location>
        <begin position="176"/>
        <end position="329"/>
    </location>
</feature>
<dbReference type="Pfam" id="PF09822">
    <property type="entry name" value="ABC_transp_aux"/>
    <property type="match status" value="1"/>
</dbReference>
<name>A0A382QRY0_9ZZZZ</name>
<sequence>ATAARVHTPSSQVIEELRATAGLQAQLLLSPPSHLPPEVRGVTRRAADLLEDSGVPLRVVRVDDGNASPQGVRPFEVERVRRDTSVTTRIYSALRLTGNGRTTDIPRLDGQTGRHLDFLLAAALRRLDYGAAPVLTVVSDLPRLSPAEALEDFQKKGLSAPQGVDVYSRAKGLLVDYGYDVRHVSPRDPVLPKGADAVLWFQPRRNSTPVLTQLSQHLGGGGRTIVAMQHFNIQQRQYRGTGFETVHWPQPQFQDFDRYLRLIGVEQLREILFDRTRHHLELDTQVNRTAVREYDEQRVALPFLIRAVGPNFSATSPVTRNLGDLLFIWG</sequence>
<feature type="non-terminal residue" evidence="2">
    <location>
        <position position="330"/>
    </location>
</feature>
<evidence type="ECO:0000313" key="2">
    <source>
        <dbReference type="EMBL" id="SVC87091.1"/>
    </source>
</evidence>
<dbReference type="EMBL" id="UINC01115803">
    <property type="protein sequence ID" value="SVC87091.1"/>
    <property type="molecule type" value="Genomic_DNA"/>
</dbReference>
<feature type="non-terminal residue" evidence="2">
    <location>
        <position position="1"/>
    </location>
</feature>
<accession>A0A382QRY0</accession>